<dbReference type="EC" id="3.1.3.3" evidence="1"/>
<dbReference type="PANTHER" id="PTHR48100:SF1">
    <property type="entry name" value="HISTIDINE PHOSPHATASE FAMILY PROTEIN-RELATED"/>
    <property type="match status" value="1"/>
</dbReference>
<dbReference type="PANTHER" id="PTHR48100">
    <property type="entry name" value="BROAD-SPECIFICITY PHOSPHATASE YOR283W-RELATED"/>
    <property type="match status" value="1"/>
</dbReference>
<dbReference type="GeneID" id="83882134"/>
<accession>A0A0P1IDX0</accession>
<dbReference type="GO" id="GO:0016791">
    <property type="term" value="F:phosphatase activity"/>
    <property type="evidence" value="ECO:0007669"/>
    <property type="project" value="TreeGrafter"/>
</dbReference>
<dbReference type="SMART" id="SM00855">
    <property type="entry name" value="PGAM"/>
    <property type="match status" value="1"/>
</dbReference>
<dbReference type="InterPro" id="IPR013078">
    <property type="entry name" value="His_Pase_superF_clade-1"/>
</dbReference>
<organism evidence="1 2">
    <name type="scientific">Shimia thalassica</name>
    <dbReference type="NCBI Taxonomy" id="1715693"/>
    <lineage>
        <taxon>Bacteria</taxon>
        <taxon>Pseudomonadati</taxon>
        <taxon>Pseudomonadota</taxon>
        <taxon>Alphaproteobacteria</taxon>
        <taxon>Rhodobacterales</taxon>
        <taxon>Roseobacteraceae</taxon>
    </lineage>
</organism>
<keyword evidence="2" id="KW-1185">Reference proteome</keyword>
<dbReference type="STRING" id="1715693.PH7735_03145"/>
<sequence length="195" mass="22344">MIRFAMMRHGHTEWNRAHRIQGRTDIPLDDQARLDLSAFRLPQGWQDADLYASPLLRARDTAKIVARRDPDTVDALIEMDWGKWEGLKGVDLKADPDSGFRDIEYWGWDYRPPEGESPAEVWARVAPWLFSLTRDSIAVCHIGTMRMVLAQATGWDFLGPAPFAVKRNRLFVVEVDDGTVRIADPDIVRLERTDT</sequence>
<proteinExistence type="predicted"/>
<keyword evidence="1" id="KW-0378">Hydrolase</keyword>
<dbReference type="CDD" id="cd07067">
    <property type="entry name" value="HP_PGM_like"/>
    <property type="match status" value="1"/>
</dbReference>
<name>A0A0P1IDX0_9RHOB</name>
<dbReference type="RefSeq" id="WP_058312321.1">
    <property type="nucleotide sequence ID" value="NZ_CANLZE010000004.1"/>
</dbReference>
<dbReference type="Gene3D" id="3.40.50.1240">
    <property type="entry name" value="Phosphoglycerate mutase-like"/>
    <property type="match status" value="1"/>
</dbReference>
<dbReference type="GO" id="GO:0005737">
    <property type="term" value="C:cytoplasm"/>
    <property type="evidence" value="ECO:0007669"/>
    <property type="project" value="TreeGrafter"/>
</dbReference>
<protein>
    <submittedName>
        <fullName evidence="1">Phosphoserine phosphatase 1</fullName>
        <ecNumber evidence="1">3.1.3.3</ecNumber>
    </submittedName>
</protein>
<dbReference type="EMBL" id="CYTW01000004">
    <property type="protein sequence ID" value="CUK07667.1"/>
    <property type="molecule type" value="Genomic_DNA"/>
</dbReference>
<evidence type="ECO:0000313" key="2">
    <source>
        <dbReference type="Proteomes" id="UP000051870"/>
    </source>
</evidence>
<dbReference type="SUPFAM" id="SSF53254">
    <property type="entry name" value="Phosphoglycerate mutase-like"/>
    <property type="match status" value="1"/>
</dbReference>
<dbReference type="InterPro" id="IPR029033">
    <property type="entry name" value="His_PPase_superfam"/>
</dbReference>
<dbReference type="Proteomes" id="UP000051870">
    <property type="component" value="Unassembled WGS sequence"/>
</dbReference>
<dbReference type="InterPro" id="IPR050275">
    <property type="entry name" value="PGM_Phosphatase"/>
</dbReference>
<gene>
    <name evidence="1" type="primary">pspA</name>
    <name evidence="1" type="ORF">PH7735_03145</name>
</gene>
<dbReference type="Pfam" id="PF00300">
    <property type="entry name" value="His_Phos_1"/>
    <property type="match status" value="1"/>
</dbReference>
<dbReference type="AlphaFoldDB" id="A0A0P1IDX0"/>
<reference evidence="2" key="1">
    <citation type="submission" date="2015-09" db="EMBL/GenBank/DDBJ databases">
        <authorList>
            <person name="Rodrigo-Torres Lidia"/>
            <person name="Arahal R.David."/>
        </authorList>
    </citation>
    <scope>NUCLEOTIDE SEQUENCE [LARGE SCALE GENOMIC DNA]</scope>
    <source>
        <strain evidence="2">CECT 7735</strain>
    </source>
</reference>
<evidence type="ECO:0000313" key="1">
    <source>
        <dbReference type="EMBL" id="CUK07667.1"/>
    </source>
</evidence>